<dbReference type="GO" id="GO:0030659">
    <property type="term" value="C:cytoplasmic vesicle membrane"/>
    <property type="evidence" value="ECO:0007669"/>
    <property type="project" value="UniProtKB-SubCell"/>
</dbReference>
<feature type="compositionally biased region" description="Basic and acidic residues" evidence="21">
    <location>
        <begin position="42"/>
        <end position="57"/>
    </location>
</feature>
<keyword evidence="11 20" id="KW-0072">Autophagy</keyword>
<comment type="function">
    <text evidence="20">Phospholipid scramblase involved in autophagy. Cycles between the preautophagosomal structure/phagophore assembly site (PAS) and the cytoplasmic vesicle pool and supplies membrane for the growing autophagosome. Lipid scramblase activity plays a key role in preautophagosomal structure/phagophore assembly by distributing the phospholipids that arrive through ATG2 from the cytoplasmic to the luminal leaflet of the bilayer, thereby driving autophagosomal membrane expansion.</text>
</comment>
<comment type="catalytic activity">
    <reaction evidence="16">
        <text>a 1,2-diacyl-sn-glycero-3-phospho-L-serine(in) = a 1,2-diacyl-sn-glycero-3-phospho-L-serine(out)</text>
        <dbReference type="Rhea" id="RHEA:38663"/>
        <dbReference type="ChEBI" id="CHEBI:57262"/>
    </reaction>
</comment>
<proteinExistence type="inferred from homology"/>
<sequence>MDSSGPKFSNHERNTFLSRVFGSHSAVGNSLGNTEMTQLPISEERSMSQDDDVRILESDQDSSSEEDEESEGPHNNGRFDGIQSIELGPDSNEENYSDAISNRSLPKLGQGESTDSEDEDDVENDEEEEDSPLFRQPGNSKRINYKLHGKANSHFTSKAKGHTEPGFQNTLAERGKAFFKDKRQPAEESFLFRKKSIWDEENQLPKRKANRPRLFQNFTNISRTPANKVNTLSPRERALWKWANVENLDVFLQEVYEYYLGNGFYCICIEKGLNIATLLFVVFVSTYLGYCIDYSKLPNSNKFSEVYIGKCYSTQITGVTKLLLWMFYVFVGLKIVQLYFDIRALRDIHNFYTYLLDISDKELQTISLQSVIKQIMLLKDQNAVTANVVEVKAKNRIDAHDVANRIMRKENYLIALFNNDILDLSLPIPLYRTSTLTKTLEWNLNLCIMGFAFNESGYLKQAFLKQSQREYLSEELRKRFMLAGFLNIILSPFLVAYFVLLYFFRYFNEYKTTPGALSSRQYTPIAEWKFREYNELYHLFQKRIGLSVDIANEYIDQFPKEKTNLVLKFGAFVSGSFVAILAFLTIFDPENFLNFELTPERSVLFYISILGTVWAVCKSSLSDQYKVFDPEMTLKELISYTHYAPKEWEGRYHTEEVKHEFCKLYNLRIILLLRELASLVMTPFILWFSLPKSSGKIVDFFRDVSVYVDGLGYVCKYATFDMARERNFQYRPKNRARRSRKRNSAFHNEEEEDYSSSTSEGSDKSVNKMMQSYMYFLDSYQNKDNEVGKHQLPKNYANLDQEHLRRATNYSWKTQFQLGPRSESFQNKRVNTQSRRPSDFANEPRNDSKTKRVNNNDELKFQNEFDSNLGESFINSIPIDDYNGFGKFDERHGGNGVLGLLNQYYKKSDVGR</sequence>
<evidence type="ECO:0000256" key="8">
    <source>
        <dbReference type="ARBA" id="ARBA00022692"/>
    </source>
</evidence>
<evidence type="ECO:0000256" key="20">
    <source>
        <dbReference type="RuleBase" id="RU364027"/>
    </source>
</evidence>
<evidence type="ECO:0000256" key="7">
    <source>
        <dbReference type="ARBA" id="ARBA00022448"/>
    </source>
</evidence>
<feature type="region of interest" description="Disordered" evidence="21">
    <location>
        <begin position="733"/>
        <end position="764"/>
    </location>
</feature>
<keyword evidence="23" id="KW-1185">Reference proteome</keyword>
<keyword evidence="13 20" id="KW-0445">Lipid transport</keyword>
<dbReference type="GO" id="GO:0061709">
    <property type="term" value="P:reticulophagy"/>
    <property type="evidence" value="ECO:0007669"/>
    <property type="project" value="TreeGrafter"/>
</dbReference>
<dbReference type="GO" id="GO:0006869">
    <property type="term" value="P:lipid transport"/>
    <property type="evidence" value="ECO:0007669"/>
    <property type="project" value="UniProtKB-KW"/>
</dbReference>
<keyword evidence="14 20" id="KW-0472">Membrane</keyword>
<comment type="subcellular location">
    <subcellularLocation>
        <location evidence="1">Cytoplasmic vesicle membrane</location>
        <topology evidence="1">Multi-pass membrane protein</topology>
    </subcellularLocation>
    <subcellularLocation>
        <location evidence="2">Endoplasmic reticulum membrane</location>
        <topology evidence="2">Multi-pass membrane protein</topology>
    </subcellularLocation>
    <subcellularLocation>
        <location evidence="4">Golgi apparatus membrane</location>
        <topology evidence="4">Multi-pass membrane protein</topology>
    </subcellularLocation>
    <subcellularLocation>
        <location evidence="3 20">Preautophagosomal structure membrane</location>
        <topology evidence="3 20">Multi-pass membrane protein</topology>
    </subcellularLocation>
</comment>
<evidence type="ECO:0000313" key="23">
    <source>
        <dbReference type="Proteomes" id="UP000190831"/>
    </source>
</evidence>
<dbReference type="STRING" id="4955.A0A1G4M7I9"/>
<evidence type="ECO:0000256" key="13">
    <source>
        <dbReference type="ARBA" id="ARBA00023055"/>
    </source>
</evidence>
<dbReference type="GO" id="GO:0005776">
    <property type="term" value="C:autophagosome"/>
    <property type="evidence" value="ECO:0007669"/>
    <property type="project" value="TreeGrafter"/>
</dbReference>
<evidence type="ECO:0000256" key="9">
    <source>
        <dbReference type="ARBA" id="ARBA00022824"/>
    </source>
</evidence>
<feature type="compositionally biased region" description="Polar residues" evidence="21">
    <location>
        <begin position="26"/>
        <end position="40"/>
    </location>
</feature>
<gene>
    <name evidence="22" type="ORF">LAFE_0B03004G</name>
</gene>
<comment type="catalytic activity">
    <reaction evidence="19">
        <text>a 1,2-diacyl-sn-glycero-3-phosphocholine(in) = a 1,2-diacyl-sn-glycero-3-phosphocholine(out)</text>
        <dbReference type="Rhea" id="RHEA:38571"/>
        <dbReference type="ChEBI" id="CHEBI:57643"/>
    </reaction>
</comment>
<evidence type="ECO:0000256" key="2">
    <source>
        <dbReference type="ARBA" id="ARBA00004477"/>
    </source>
</evidence>
<dbReference type="GO" id="GO:0034497">
    <property type="term" value="P:protein localization to phagophore assembly site"/>
    <property type="evidence" value="ECO:0007669"/>
    <property type="project" value="TreeGrafter"/>
</dbReference>
<dbReference type="Pfam" id="PF04109">
    <property type="entry name" value="ATG9"/>
    <property type="match status" value="1"/>
</dbReference>
<reference evidence="23" key="1">
    <citation type="submission" date="2016-03" db="EMBL/GenBank/DDBJ databases">
        <authorList>
            <person name="Devillers H."/>
        </authorList>
    </citation>
    <scope>NUCLEOTIDE SEQUENCE [LARGE SCALE GENOMIC DNA]</scope>
</reference>
<evidence type="ECO:0000256" key="3">
    <source>
        <dbReference type="ARBA" id="ARBA00004511"/>
    </source>
</evidence>
<evidence type="ECO:0000313" key="22">
    <source>
        <dbReference type="EMBL" id="SCV99810.1"/>
    </source>
</evidence>
<feature type="region of interest" description="Disordered" evidence="21">
    <location>
        <begin position="818"/>
        <end position="859"/>
    </location>
</feature>
<dbReference type="EMBL" id="LT598489">
    <property type="protein sequence ID" value="SCV99810.1"/>
    <property type="molecule type" value="Genomic_DNA"/>
</dbReference>
<feature type="compositionally biased region" description="Basic and acidic residues" evidence="21">
    <location>
        <begin position="836"/>
        <end position="859"/>
    </location>
</feature>
<dbReference type="OMA" id="IAEWKFR"/>
<protein>
    <recommendedName>
        <fullName evidence="6 20">Autophagy-related protein 9</fullName>
    </recommendedName>
</protein>
<evidence type="ECO:0000256" key="17">
    <source>
        <dbReference type="ARBA" id="ARBA00024615"/>
    </source>
</evidence>
<keyword evidence="15" id="KW-0968">Cytoplasmic vesicle</keyword>
<keyword evidence="9" id="KW-0256">Endoplasmic reticulum</keyword>
<evidence type="ECO:0000256" key="10">
    <source>
        <dbReference type="ARBA" id="ARBA00022989"/>
    </source>
</evidence>
<evidence type="ECO:0000256" key="11">
    <source>
        <dbReference type="ARBA" id="ARBA00023006"/>
    </source>
</evidence>
<feature type="compositionally biased region" description="Basic residues" evidence="21">
    <location>
        <begin position="733"/>
        <end position="744"/>
    </location>
</feature>
<dbReference type="GO" id="GO:0034727">
    <property type="term" value="P:piecemeal microautophagy of the nucleus"/>
    <property type="evidence" value="ECO:0007669"/>
    <property type="project" value="TreeGrafter"/>
</dbReference>
<dbReference type="GO" id="GO:0000139">
    <property type="term" value="C:Golgi membrane"/>
    <property type="evidence" value="ECO:0007669"/>
    <property type="project" value="UniProtKB-SubCell"/>
</dbReference>
<feature type="transmembrane region" description="Helical" evidence="20">
    <location>
        <begin position="565"/>
        <end position="587"/>
    </location>
</feature>
<accession>A0A1G4M7I9</accession>
<comment type="catalytic activity">
    <reaction evidence="17">
        <text>a 1,2-diacyl-sn-glycero-3-phosphoethanolamine(in) = a 1,2-diacyl-sn-glycero-3-phosphoethanolamine(out)</text>
        <dbReference type="Rhea" id="RHEA:38895"/>
        <dbReference type="ChEBI" id="CHEBI:64612"/>
    </reaction>
</comment>
<dbReference type="PANTHER" id="PTHR13038:SF10">
    <property type="entry name" value="AUTOPHAGY-RELATED PROTEIN 9"/>
    <property type="match status" value="1"/>
</dbReference>
<evidence type="ECO:0000256" key="6">
    <source>
        <dbReference type="ARBA" id="ARBA00018074"/>
    </source>
</evidence>
<feature type="transmembrane region" description="Helical" evidence="20">
    <location>
        <begin position="480"/>
        <end position="504"/>
    </location>
</feature>
<dbReference type="GO" id="GO:0005789">
    <property type="term" value="C:endoplasmic reticulum membrane"/>
    <property type="evidence" value="ECO:0007669"/>
    <property type="project" value="UniProtKB-SubCell"/>
</dbReference>
<feature type="transmembrane region" description="Helical" evidence="20">
    <location>
        <begin position="272"/>
        <end position="292"/>
    </location>
</feature>
<feature type="compositionally biased region" description="Acidic residues" evidence="21">
    <location>
        <begin position="114"/>
        <end position="131"/>
    </location>
</feature>
<feature type="transmembrane region" description="Helical" evidence="20">
    <location>
        <begin position="671"/>
        <end position="690"/>
    </location>
</feature>
<evidence type="ECO:0000256" key="5">
    <source>
        <dbReference type="ARBA" id="ARBA00006185"/>
    </source>
</evidence>
<comment type="similarity">
    <text evidence="5 20">Belongs to the ATG9 family.</text>
</comment>
<evidence type="ECO:0000256" key="18">
    <source>
        <dbReference type="ARBA" id="ARBA00024621"/>
    </source>
</evidence>
<evidence type="ECO:0000256" key="16">
    <source>
        <dbReference type="ARBA" id="ARBA00024479"/>
    </source>
</evidence>
<evidence type="ECO:0000256" key="19">
    <source>
        <dbReference type="ARBA" id="ARBA00024631"/>
    </source>
</evidence>
<dbReference type="AlphaFoldDB" id="A0A1G4M7I9"/>
<dbReference type="PANTHER" id="PTHR13038">
    <property type="entry name" value="APG9 AUTOPHAGY 9"/>
    <property type="match status" value="1"/>
</dbReference>
<keyword evidence="10 20" id="KW-1133">Transmembrane helix</keyword>
<keyword evidence="8 20" id="KW-0812">Transmembrane</keyword>
<dbReference type="Proteomes" id="UP000190831">
    <property type="component" value="Chromosome B"/>
</dbReference>
<feature type="transmembrane region" description="Helical" evidence="20">
    <location>
        <begin position="603"/>
        <end position="621"/>
    </location>
</feature>
<dbReference type="InterPro" id="IPR007241">
    <property type="entry name" value="Autophagy-rel_prot_9"/>
</dbReference>
<dbReference type="GO" id="GO:0034045">
    <property type="term" value="C:phagophore assembly site membrane"/>
    <property type="evidence" value="ECO:0007669"/>
    <property type="project" value="UniProtKB-SubCell"/>
</dbReference>
<dbReference type="OrthoDB" id="2020634at2759"/>
<feature type="compositionally biased region" description="Acidic residues" evidence="21">
    <location>
        <begin position="58"/>
        <end position="70"/>
    </location>
</feature>
<evidence type="ECO:0000256" key="1">
    <source>
        <dbReference type="ARBA" id="ARBA00004439"/>
    </source>
</evidence>
<feature type="region of interest" description="Disordered" evidence="21">
    <location>
        <begin position="24"/>
        <end position="141"/>
    </location>
</feature>
<evidence type="ECO:0000256" key="14">
    <source>
        <dbReference type="ARBA" id="ARBA00023136"/>
    </source>
</evidence>
<evidence type="ECO:0000256" key="4">
    <source>
        <dbReference type="ARBA" id="ARBA00004653"/>
    </source>
</evidence>
<name>A0A1G4M7I9_LACFM</name>
<evidence type="ECO:0000256" key="12">
    <source>
        <dbReference type="ARBA" id="ARBA00023034"/>
    </source>
</evidence>
<keyword evidence="12" id="KW-0333">Golgi apparatus</keyword>
<organism evidence="22 23">
    <name type="scientific">Lachancea fermentati</name>
    <name type="common">Zygosaccharomyces fermentati</name>
    <dbReference type="NCBI Taxonomy" id="4955"/>
    <lineage>
        <taxon>Eukaryota</taxon>
        <taxon>Fungi</taxon>
        <taxon>Dikarya</taxon>
        <taxon>Ascomycota</taxon>
        <taxon>Saccharomycotina</taxon>
        <taxon>Saccharomycetes</taxon>
        <taxon>Saccharomycetales</taxon>
        <taxon>Saccharomycetaceae</taxon>
        <taxon>Lachancea</taxon>
    </lineage>
</organism>
<evidence type="ECO:0000256" key="15">
    <source>
        <dbReference type="ARBA" id="ARBA00023329"/>
    </source>
</evidence>
<comment type="catalytic activity">
    <reaction evidence="18">
        <text>a 1,2-diacyl-sn-glycero-3-phospho-(1D-myo-inositol-3-phosphate)(in) = a 1,2-diacyl-sn-glycero-3-phospho-(1D-myo-inositol-3-phosphate)(out)</text>
        <dbReference type="Rhea" id="RHEA:67920"/>
        <dbReference type="ChEBI" id="CHEBI:58088"/>
    </reaction>
</comment>
<keyword evidence="7 20" id="KW-0813">Transport</keyword>
<feature type="compositionally biased region" description="Polar residues" evidence="21">
    <location>
        <begin position="818"/>
        <end position="835"/>
    </location>
</feature>
<evidence type="ECO:0000256" key="21">
    <source>
        <dbReference type="SAM" id="MobiDB-lite"/>
    </source>
</evidence>
<feature type="transmembrane region" description="Helical" evidence="20">
    <location>
        <begin position="322"/>
        <end position="340"/>
    </location>
</feature>
<dbReference type="GO" id="GO:0000422">
    <property type="term" value="P:autophagy of mitochondrion"/>
    <property type="evidence" value="ECO:0007669"/>
    <property type="project" value="TreeGrafter"/>
</dbReference>